<evidence type="ECO:0000256" key="3">
    <source>
        <dbReference type="ARBA" id="ARBA00023306"/>
    </source>
</evidence>
<gene>
    <name evidence="7" type="ORF">GPECTOR_41g668</name>
</gene>
<name>A0A150GA37_GONPE</name>
<comment type="similarity">
    <text evidence="4">Belongs to the cyclin family.</text>
</comment>
<dbReference type="STRING" id="33097.A0A150GA37"/>
<dbReference type="Pfam" id="PF00134">
    <property type="entry name" value="Cyclin_N"/>
    <property type="match status" value="1"/>
</dbReference>
<dbReference type="Proteomes" id="UP000075714">
    <property type="component" value="Unassembled WGS sequence"/>
</dbReference>
<feature type="region of interest" description="Disordered" evidence="5">
    <location>
        <begin position="1"/>
        <end position="44"/>
    </location>
</feature>
<dbReference type="EMBL" id="LSYV01000042">
    <property type="protein sequence ID" value="KXZ46704.1"/>
    <property type="molecule type" value="Genomic_DNA"/>
</dbReference>
<evidence type="ECO:0000313" key="8">
    <source>
        <dbReference type="Proteomes" id="UP000075714"/>
    </source>
</evidence>
<reference evidence="8" key="1">
    <citation type="journal article" date="2016" name="Nat. Commun.">
        <title>The Gonium pectorale genome demonstrates co-option of cell cycle regulation during the evolution of multicellularity.</title>
        <authorList>
            <person name="Hanschen E.R."/>
            <person name="Marriage T.N."/>
            <person name="Ferris P.J."/>
            <person name="Hamaji T."/>
            <person name="Toyoda A."/>
            <person name="Fujiyama A."/>
            <person name="Neme R."/>
            <person name="Noguchi H."/>
            <person name="Minakuchi Y."/>
            <person name="Suzuki M."/>
            <person name="Kawai-Toyooka H."/>
            <person name="Smith D.R."/>
            <person name="Sparks H."/>
            <person name="Anderson J."/>
            <person name="Bakaric R."/>
            <person name="Luria V."/>
            <person name="Karger A."/>
            <person name="Kirschner M.W."/>
            <person name="Durand P.M."/>
            <person name="Michod R.E."/>
            <person name="Nozaki H."/>
            <person name="Olson B.J."/>
        </authorList>
    </citation>
    <scope>NUCLEOTIDE SEQUENCE [LARGE SCALE GENOMIC DNA]</scope>
    <source>
        <strain evidence="8">NIES-2863</strain>
    </source>
</reference>
<dbReference type="Gene3D" id="1.10.472.10">
    <property type="entry name" value="Cyclin-like"/>
    <property type="match status" value="2"/>
</dbReference>
<dbReference type="FunFam" id="1.10.472.10:FF:000228">
    <property type="entry name" value="D-type cyclin"/>
    <property type="match status" value="1"/>
</dbReference>
<keyword evidence="1" id="KW-0132">Cell division</keyword>
<evidence type="ECO:0000256" key="1">
    <source>
        <dbReference type="ARBA" id="ARBA00022618"/>
    </source>
</evidence>
<dbReference type="InterPro" id="IPR036915">
    <property type="entry name" value="Cyclin-like_sf"/>
</dbReference>
<organism evidence="7 8">
    <name type="scientific">Gonium pectorale</name>
    <name type="common">Green alga</name>
    <dbReference type="NCBI Taxonomy" id="33097"/>
    <lineage>
        <taxon>Eukaryota</taxon>
        <taxon>Viridiplantae</taxon>
        <taxon>Chlorophyta</taxon>
        <taxon>core chlorophytes</taxon>
        <taxon>Chlorophyceae</taxon>
        <taxon>CS clade</taxon>
        <taxon>Chlamydomonadales</taxon>
        <taxon>Volvocaceae</taxon>
        <taxon>Gonium</taxon>
    </lineage>
</organism>
<dbReference type="InterPro" id="IPR013763">
    <property type="entry name" value="Cyclin-like_dom"/>
</dbReference>
<dbReference type="InterPro" id="IPR006671">
    <property type="entry name" value="Cyclin_N"/>
</dbReference>
<dbReference type="OrthoDB" id="2013528at2759"/>
<dbReference type="AlphaFoldDB" id="A0A150GA37"/>
<proteinExistence type="inferred from homology"/>
<dbReference type="InterPro" id="IPR004367">
    <property type="entry name" value="Cyclin_C-dom"/>
</dbReference>
<evidence type="ECO:0000256" key="4">
    <source>
        <dbReference type="RuleBase" id="RU000383"/>
    </source>
</evidence>
<dbReference type="SUPFAM" id="SSF47954">
    <property type="entry name" value="Cyclin-like"/>
    <property type="match status" value="1"/>
</dbReference>
<dbReference type="PROSITE" id="PS00292">
    <property type="entry name" value="CYCLINS"/>
    <property type="match status" value="1"/>
</dbReference>
<dbReference type="InterPro" id="IPR048258">
    <property type="entry name" value="Cyclins_cyclin-box"/>
</dbReference>
<dbReference type="SMART" id="SM00385">
    <property type="entry name" value="CYCLIN"/>
    <property type="match status" value="1"/>
</dbReference>
<dbReference type="GO" id="GO:0051301">
    <property type="term" value="P:cell division"/>
    <property type="evidence" value="ECO:0007669"/>
    <property type="project" value="UniProtKB-KW"/>
</dbReference>
<keyword evidence="3" id="KW-0131">Cell cycle</keyword>
<keyword evidence="2 4" id="KW-0195">Cyclin</keyword>
<keyword evidence="8" id="KW-1185">Reference proteome</keyword>
<accession>A0A150GA37</accession>
<sequence>MISSSAAPFSLARSDSEPDLPSPGDDQCSLECEEDGSSLGLPEASGLERCAEPAPQPFVSSPVFIAEDARIAIKVELERQSDLCYVPRQPAAIHFGSTDRPRIISWLVEVVTALGLSGNTLHTAVSLLDRFVANTETMPPEHVLQLLALACISLAAKHEEVSQYRPDEWVHLAVDEHRRPLYHRDDLKRMEWLLLETVDWRIRVPNTLTFLRHYHNALMNDADAWAEVARDDPRRAAAFDTCANFMADMSLLYDGFLPYSYSTVAIACLVLAEWNLKFADAGEAGGAAAPPQVRTVASLVALTRDADSTMLAPNLPICVEALHQLYSQVAPTGPDGQPPAGTPLGLLAPVVARYAPRV</sequence>
<dbReference type="PANTHER" id="PTHR10177">
    <property type="entry name" value="CYCLINS"/>
    <property type="match status" value="1"/>
</dbReference>
<evidence type="ECO:0000256" key="2">
    <source>
        <dbReference type="ARBA" id="ARBA00023127"/>
    </source>
</evidence>
<feature type="domain" description="Cyclin-like" evidence="6">
    <location>
        <begin position="105"/>
        <end position="196"/>
    </location>
</feature>
<dbReference type="Pfam" id="PF02984">
    <property type="entry name" value="Cyclin_C"/>
    <property type="match status" value="1"/>
</dbReference>
<dbReference type="InterPro" id="IPR039361">
    <property type="entry name" value="Cyclin"/>
</dbReference>
<evidence type="ECO:0000256" key="5">
    <source>
        <dbReference type="SAM" id="MobiDB-lite"/>
    </source>
</evidence>
<evidence type="ECO:0000259" key="6">
    <source>
        <dbReference type="SMART" id="SM00385"/>
    </source>
</evidence>
<evidence type="ECO:0000313" key="7">
    <source>
        <dbReference type="EMBL" id="KXZ46704.1"/>
    </source>
</evidence>
<protein>
    <submittedName>
        <fullName evidence="7">CYCD2 protein</fullName>
    </submittedName>
</protein>
<comment type="caution">
    <text evidence="7">The sequence shown here is derived from an EMBL/GenBank/DDBJ whole genome shotgun (WGS) entry which is preliminary data.</text>
</comment>